<dbReference type="OrthoDB" id="9814545at2"/>
<name>A0A380NGW6_9FIRM</name>
<dbReference type="EC" id="3.6.1.11" evidence="4"/>
<feature type="domain" description="Ppx/GppA phosphatase N-terminal" evidence="2">
    <location>
        <begin position="32"/>
        <end position="308"/>
    </location>
</feature>
<dbReference type="PANTHER" id="PTHR30005">
    <property type="entry name" value="EXOPOLYPHOSPHATASE"/>
    <property type="match status" value="1"/>
</dbReference>
<dbReference type="Pfam" id="PF02541">
    <property type="entry name" value="Ppx-GppA"/>
    <property type="match status" value="1"/>
</dbReference>
<protein>
    <submittedName>
        <fullName evidence="4">Exopolyphosphatase</fullName>
        <ecNumber evidence="4">3.6.1.11</ecNumber>
    </submittedName>
</protein>
<evidence type="ECO:0000256" key="1">
    <source>
        <dbReference type="ARBA" id="ARBA00007125"/>
    </source>
</evidence>
<gene>
    <name evidence="4" type="primary">ppx_1</name>
    <name evidence="4" type="ORF">NCTC12020_00227</name>
</gene>
<sequence length="516" mass="59519">MALDKPLLYGIIHLGASSMSMTIVEYTTIDDVKIIEYASRDVTFGEELFHNKRLSFQTIEEICRLLKGYKRLMKENGVTDYTVYATAIVREAENRRSIMDQIFVQTGFKVEVVDMPKEIYYKYFGLYYRMMQQGLTNTDDAALFLDITSGGVGITVWKGGALLFQENVHLGTLRVMESFNRNQRSSLSFPDAVGEYLHSMLQPVEEEVRRFNVKYFVLSGDEAREIANLMGFKTHGKETMALLPKQFEEFVDSFHGVTATKLVNRYDIPEHRANILMPTIVLYSELLKMVHPQSLLISSYGFVDGVVLYYGAEIENNKFLYMMREQNLQLARAIAESYQVDTLHAREVERFSLQLSRALADYGITDRMIFVLQLAAILAEVGKFVSLRNHSEHAYHIIMGTDLFGLSDSEKEVVANVVYYHYKGKPDDDDENFRYLKESQKVWVMKFVAILRCMRALDVSHKRKISKLGIKRDDKKIVVNVHTDQDISLEKWTFEREAEFFSEVFGLEMVLRIGGK</sequence>
<feature type="domain" description="Ppx/GppA phosphatase C-terminal" evidence="3">
    <location>
        <begin position="332"/>
        <end position="482"/>
    </location>
</feature>
<evidence type="ECO:0000313" key="4">
    <source>
        <dbReference type="EMBL" id="SUP40151.1"/>
    </source>
</evidence>
<proteinExistence type="inferred from homology"/>
<reference evidence="4 5" key="1">
    <citation type="submission" date="2018-06" db="EMBL/GenBank/DDBJ databases">
        <authorList>
            <consortium name="Pathogen Informatics"/>
            <person name="Doyle S."/>
        </authorList>
    </citation>
    <scope>NUCLEOTIDE SEQUENCE [LARGE SCALE GENOMIC DNA]</scope>
    <source>
        <strain evidence="4 5">NCTC12020</strain>
    </source>
</reference>
<dbReference type="InterPro" id="IPR003695">
    <property type="entry name" value="Ppx_GppA_N"/>
</dbReference>
<dbReference type="InterPro" id="IPR050273">
    <property type="entry name" value="GppA/Ppx_hydrolase"/>
</dbReference>
<dbReference type="InterPro" id="IPR048950">
    <property type="entry name" value="Ppx_GppA_C"/>
</dbReference>
<dbReference type="Pfam" id="PF21447">
    <property type="entry name" value="Ppx-GppA_III"/>
    <property type="match status" value="1"/>
</dbReference>
<dbReference type="GO" id="GO:0004309">
    <property type="term" value="F:exopolyphosphatase activity"/>
    <property type="evidence" value="ECO:0007669"/>
    <property type="project" value="UniProtKB-EC"/>
</dbReference>
<dbReference type="Gene3D" id="3.30.420.40">
    <property type="match status" value="1"/>
</dbReference>
<dbReference type="PANTHER" id="PTHR30005:SF0">
    <property type="entry name" value="RETROGRADE REGULATION PROTEIN 2"/>
    <property type="match status" value="1"/>
</dbReference>
<evidence type="ECO:0000313" key="5">
    <source>
        <dbReference type="Proteomes" id="UP000255367"/>
    </source>
</evidence>
<keyword evidence="4" id="KW-0378">Hydrolase</keyword>
<dbReference type="AlphaFoldDB" id="A0A380NGW6"/>
<dbReference type="InterPro" id="IPR043129">
    <property type="entry name" value="ATPase_NBD"/>
</dbReference>
<dbReference type="SUPFAM" id="SSF109604">
    <property type="entry name" value="HD-domain/PDEase-like"/>
    <property type="match status" value="1"/>
</dbReference>
<comment type="similarity">
    <text evidence="1">Belongs to the GppA/Ppx family.</text>
</comment>
<dbReference type="Gene3D" id="3.30.420.150">
    <property type="entry name" value="Exopolyphosphatase. Domain 2"/>
    <property type="match status" value="1"/>
</dbReference>
<dbReference type="SUPFAM" id="SSF53067">
    <property type="entry name" value="Actin-like ATPase domain"/>
    <property type="match status" value="2"/>
</dbReference>
<dbReference type="RefSeq" id="WP_115309493.1">
    <property type="nucleotide sequence ID" value="NZ_UHIO01000001.1"/>
</dbReference>
<dbReference type="Gene3D" id="1.10.3210.10">
    <property type="entry name" value="Hypothetical protein af1432"/>
    <property type="match status" value="1"/>
</dbReference>
<dbReference type="Proteomes" id="UP000255367">
    <property type="component" value="Unassembled WGS sequence"/>
</dbReference>
<dbReference type="CDD" id="cd24006">
    <property type="entry name" value="ASKHA_NBD_PPX_GppA"/>
    <property type="match status" value="1"/>
</dbReference>
<evidence type="ECO:0000259" key="3">
    <source>
        <dbReference type="Pfam" id="PF21447"/>
    </source>
</evidence>
<dbReference type="EMBL" id="UHIO01000001">
    <property type="protein sequence ID" value="SUP40151.1"/>
    <property type="molecule type" value="Genomic_DNA"/>
</dbReference>
<organism evidence="4 5">
    <name type="scientific">Veillonella criceti</name>
    <dbReference type="NCBI Taxonomy" id="103891"/>
    <lineage>
        <taxon>Bacteria</taxon>
        <taxon>Bacillati</taxon>
        <taxon>Bacillota</taxon>
        <taxon>Negativicutes</taxon>
        <taxon>Veillonellales</taxon>
        <taxon>Veillonellaceae</taxon>
        <taxon>Veillonella</taxon>
    </lineage>
</organism>
<accession>A0A380NGW6</accession>
<evidence type="ECO:0000259" key="2">
    <source>
        <dbReference type="Pfam" id="PF02541"/>
    </source>
</evidence>
<keyword evidence="5" id="KW-1185">Reference proteome</keyword>